<evidence type="ECO:0000256" key="8">
    <source>
        <dbReference type="ARBA" id="ARBA00031306"/>
    </source>
</evidence>
<keyword evidence="7 10" id="KW-0460">Magnesium</keyword>
<keyword evidence="5 10" id="KW-0479">Metal-binding</keyword>
<evidence type="ECO:0000256" key="5">
    <source>
        <dbReference type="ARBA" id="ARBA00022723"/>
    </source>
</evidence>
<evidence type="ECO:0000256" key="3">
    <source>
        <dbReference type="ARBA" id="ARBA00022630"/>
    </source>
</evidence>
<feature type="binding site" evidence="11">
    <location>
        <position position="147"/>
    </location>
    <ligand>
        <name>Mg(2+)</name>
        <dbReference type="ChEBI" id="CHEBI:18420"/>
    </ligand>
</feature>
<dbReference type="GO" id="GO:0046872">
    <property type="term" value="F:metal ion binding"/>
    <property type="evidence" value="ECO:0007669"/>
    <property type="project" value="UniProtKB-UniRule"/>
</dbReference>
<comment type="similarity">
    <text evidence="10">Belongs to the ApbE family.</text>
</comment>
<dbReference type="Proteomes" id="UP000297454">
    <property type="component" value="Unassembled WGS sequence"/>
</dbReference>
<evidence type="ECO:0000256" key="4">
    <source>
        <dbReference type="ARBA" id="ARBA00022679"/>
    </source>
</evidence>
<dbReference type="PANTHER" id="PTHR30040">
    <property type="entry name" value="THIAMINE BIOSYNTHESIS LIPOPROTEIN APBE"/>
    <property type="match status" value="1"/>
</dbReference>
<evidence type="ECO:0000256" key="10">
    <source>
        <dbReference type="PIRNR" id="PIRNR006268"/>
    </source>
</evidence>
<keyword evidence="4 10" id="KW-0808">Transferase</keyword>
<evidence type="ECO:0000256" key="1">
    <source>
        <dbReference type="ARBA" id="ARBA00011955"/>
    </source>
</evidence>
<evidence type="ECO:0000313" key="13">
    <source>
        <dbReference type="Proteomes" id="UP000297454"/>
    </source>
</evidence>
<dbReference type="EC" id="2.7.1.180" evidence="1 10"/>
<dbReference type="InterPro" id="IPR024932">
    <property type="entry name" value="ApbE"/>
</dbReference>
<organism evidence="12 13">
    <name type="scientific">Helcococcus ovis</name>
    <dbReference type="NCBI Taxonomy" id="72026"/>
    <lineage>
        <taxon>Bacteria</taxon>
        <taxon>Bacillati</taxon>
        <taxon>Bacillota</taxon>
        <taxon>Tissierellia</taxon>
        <taxon>Tissierellales</taxon>
        <taxon>Peptoniphilaceae</taxon>
        <taxon>Helcococcus</taxon>
    </lineage>
</organism>
<comment type="cofactor">
    <cofactor evidence="11">
        <name>Mg(2+)</name>
        <dbReference type="ChEBI" id="CHEBI:18420"/>
    </cofactor>
    <cofactor evidence="11">
        <name>Mn(2+)</name>
        <dbReference type="ChEBI" id="CHEBI:29035"/>
    </cofactor>
    <text evidence="11">Magnesium. Can also use manganese.</text>
</comment>
<dbReference type="InterPro" id="IPR003374">
    <property type="entry name" value="ApbE-like_sf"/>
</dbReference>
<dbReference type="SUPFAM" id="SSF143631">
    <property type="entry name" value="ApbE-like"/>
    <property type="match status" value="1"/>
</dbReference>
<protein>
    <recommendedName>
        <fullName evidence="2 10">FAD:protein FMN transferase</fullName>
        <ecNumber evidence="1 10">2.7.1.180</ecNumber>
    </recommendedName>
    <alternativeName>
        <fullName evidence="8 10">Flavin transferase</fullName>
    </alternativeName>
</protein>
<dbReference type="EMBL" id="SCFR01000021">
    <property type="protein sequence ID" value="TFF65296.1"/>
    <property type="molecule type" value="Genomic_DNA"/>
</dbReference>
<comment type="caution">
    <text evidence="12">The sequence shown here is derived from an EMBL/GenBank/DDBJ whole genome shotgun (WGS) entry which is preliminary data.</text>
</comment>
<dbReference type="RefSeq" id="WP_134744192.1">
    <property type="nucleotide sequence ID" value="NZ_CP119761.1"/>
</dbReference>
<evidence type="ECO:0000256" key="2">
    <source>
        <dbReference type="ARBA" id="ARBA00016337"/>
    </source>
</evidence>
<evidence type="ECO:0000256" key="11">
    <source>
        <dbReference type="PIRSR" id="PIRSR006268-2"/>
    </source>
</evidence>
<evidence type="ECO:0000256" key="7">
    <source>
        <dbReference type="ARBA" id="ARBA00022842"/>
    </source>
</evidence>
<sequence length="312" mass="35799">MKYSELFTSLMGTKIHIKVLHDSPGEILKKCNKLLDEYNRRYSIYNNDSELMYVNSNAHIHPIKVNNDLFELIKLGKMHSVDENSNLNVCIGPIVKLWNIGFHNAKIPSNKELYEKLNIINPTDLILDKENKTIFFNKKGMEIDLGAVAKGYFADKILEYLKSENVLSAIINLGGNILTHGFNLESPDINWKIGLQDAQLTRGNHIMMLEINDLSIVTSGIYERKLIINDKSYHHIFDSKTGYPIETDMTSLSIISKKSVDCEIWSSKLFGKSFDEIEKICLSEKHIEAIAQYKNGEVKFTKGVHKYILWRK</sequence>
<gene>
    <name evidence="12" type="ORF">EQF91_06065</name>
</gene>
<dbReference type="Gene3D" id="3.10.520.10">
    <property type="entry name" value="ApbE-like domains"/>
    <property type="match status" value="1"/>
</dbReference>
<accession>A0A4R9C0G6</accession>
<dbReference type="PANTHER" id="PTHR30040:SF2">
    <property type="entry name" value="FAD:PROTEIN FMN TRANSFERASE"/>
    <property type="match status" value="1"/>
</dbReference>
<dbReference type="PIRSF" id="PIRSF006268">
    <property type="entry name" value="ApbE"/>
    <property type="match status" value="1"/>
</dbReference>
<dbReference type="Pfam" id="PF02424">
    <property type="entry name" value="ApbE"/>
    <property type="match status" value="1"/>
</dbReference>
<keyword evidence="6 10" id="KW-0274">FAD</keyword>
<keyword evidence="3 10" id="KW-0285">Flavoprotein</keyword>
<proteinExistence type="inferred from homology"/>
<dbReference type="GO" id="GO:0016740">
    <property type="term" value="F:transferase activity"/>
    <property type="evidence" value="ECO:0007669"/>
    <property type="project" value="UniProtKB-UniRule"/>
</dbReference>
<comment type="catalytic activity">
    <reaction evidence="9 10">
        <text>L-threonyl-[protein] + FAD = FMN-L-threonyl-[protein] + AMP + H(+)</text>
        <dbReference type="Rhea" id="RHEA:36847"/>
        <dbReference type="Rhea" id="RHEA-COMP:11060"/>
        <dbReference type="Rhea" id="RHEA-COMP:11061"/>
        <dbReference type="ChEBI" id="CHEBI:15378"/>
        <dbReference type="ChEBI" id="CHEBI:30013"/>
        <dbReference type="ChEBI" id="CHEBI:57692"/>
        <dbReference type="ChEBI" id="CHEBI:74257"/>
        <dbReference type="ChEBI" id="CHEBI:456215"/>
        <dbReference type="EC" id="2.7.1.180"/>
    </reaction>
</comment>
<dbReference type="AlphaFoldDB" id="A0A4R9C0G6"/>
<feature type="binding site" evidence="11">
    <location>
        <position position="267"/>
    </location>
    <ligand>
        <name>Mg(2+)</name>
        <dbReference type="ChEBI" id="CHEBI:18420"/>
    </ligand>
</feature>
<name>A0A4R9C0G6_9FIRM</name>
<evidence type="ECO:0000256" key="9">
    <source>
        <dbReference type="ARBA" id="ARBA00048540"/>
    </source>
</evidence>
<evidence type="ECO:0000313" key="12">
    <source>
        <dbReference type="EMBL" id="TFF65296.1"/>
    </source>
</evidence>
<reference evidence="12 13" key="1">
    <citation type="submission" date="2019-01" db="EMBL/GenBank/DDBJ databases">
        <title>Draft Genome Sequences of Helcococcus ovis Strains Isolated from the Uterus and Vagina of Dairy Cows with Metritis.</title>
        <authorList>
            <person name="Cunha F."/>
            <person name="Jeon S.J."/>
            <person name="Kutzer P."/>
            <person name="Galvao K.N."/>
        </authorList>
    </citation>
    <scope>NUCLEOTIDE SEQUENCE [LARGE SCALE GENOMIC DNA]</scope>
    <source>
        <strain evidence="12 13">KG-37</strain>
    </source>
</reference>
<evidence type="ECO:0000256" key="6">
    <source>
        <dbReference type="ARBA" id="ARBA00022827"/>
    </source>
</evidence>
<keyword evidence="13" id="KW-1185">Reference proteome</keyword>